<keyword evidence="1" id="KW-0812">Transmembrane</keyword>
<dbReference type="PANTHER" id="PTHR34125:SF7">
    <property type="entry name" value="TRANSMEMBRANE PROTEIN"/>
    <property type="match status" value="1"/>
</dbReference>
<dbReference type="EMBL" id="JACGCM010001557">
    <property type="protein sequence ID" value="KAF6153750.1"/>
    <property type="molecule type" value="Genomic_DNA"/>
</dbReference>
<organism evidence="2 3">
    <name type="scientific">Kingdonia uniflora</name>
    <dbReference type="NCBI Taxonomy" id="39325"/>
    <lineage>
        <taxon>Eukaryota</taxon>
        <taxon>Viridiplantae</taxon>
        <taxon>Streptophyta</taxon>
        <taxon>Embryophyta</taxon>
        <taxon>Tracheophyta</taxon>
        <taxon>Spermatophyta</taxon>
        <taxon>Magnoliopsida</taxon>
        <taxon>Ranunculales</taxon>
        <taxon>Circaeasteraceae</taxon>
        <taxon>Kingdonia</taxon>
    </lineage>
</organism>
<feature type="transmembrane region" description="Helical" evidence="1">
    <location>
        <begin position="37"/>
        <end position="58"/>
    </location>
</feature>
<sequence>MEISEELVKYKFYIIFAAIVSFLLFSGFVIAPRFMTILAYFWPLFISTFLFFFFIIFFGRFCPLEKEASSENTGEGLLDYVAEQPEHVGEGHQNS</sequence>
<dbReference type="Proteomes" id="UP000541444">
    <property type="component" value="Unassembled WGS sequence"/>
</dbReference>
<evidence type="ECO:0000256" key="1">
    <source>
        <dbReference type="SAM" id="Phobius"/>
    </source>
</evidence>
<dbReference type="OrthoDB" id="649865at2759"/>
<keyword evidence="1" id="KW-1133">Transmembrane helix</keyword>
<gene>
    <name evidence="2" type="ORF">GIB67_000983</name>
</gene>
<keyword evidence="3" id="KW-1185">Reference proteome</keyword>
<protein>
    <recommendedName>
        <fullName evidence="4">Transmembrane protein</fullName>
    </recommendedName>
</protein>
<evidence type="ECO:0000313" key="3">
    <source>
        <dbReference type="Proteomes" id="UP000541444"/>
    </source>
</evidence>
<accession>A0A7J7MG32</accession>
<keyword evidence="1" id="KW-0472">Membrane</keyword>
<feature type="transmembrane region" description="Helical" evidence="1">
    <location>
        <begin position="12"/>
        <end position="31"/>
    </location>
</feature>
<reference evidence="2 3" key="1">
    <citation type="journal article" date="2020" name="IScience">
        <title>Genome Sequencing of the Endangered Kingdonia uniflora (Circaeasteraceae, Ranunculales) Reveals Potential Mechanisms of Evolutionary Specialization.</title>
        <authorList>
            <person name="Sun Y."/>
            <person name="Deng T."/>
            <person name="Zhang A."/>
            <person name="Moore M.J."/>
            <person name="Landis J.B."/>
            <person name="Lin N."/>
            <person name="Zhang H."/>
            <person name="Zhang X."/>
            <person name="Huang J."/>
            <person name="Zhang X."/>
            <person name="Sun H."/>
            <person name="Wang H."/>
        </authorList>
    </citation>
    <scope>NUCLEOTIDE SEQUENCE [LARGE SCALE GENOMIC DNA]</scope>
    <source>
        <strain evidence="2">TB1705</strain>
        <tissue evidence="2">Leaf</tissue>
    </source>
</reference>
<name>A0A7J7MG32_9MAGN</name>
<dbReference type="PANTHER" id="PTHR34125">
    <property type="entry name" value="OS01G0762900 PROTEIN"/>
    <property type="match status" value="1"/>
</dbReference>
<dbReference type="AlphaFoldDB" id="A0A7J7MG32"/>
<comment type="caution">
    <text evidence="2">The sequence shown here is derived from an EMBL/GenBank/DDBJ whole genome shotgun (WGS) entry which is preliminary data.</text>
</comment>
<proteinExistence type="predicted"/>
<evidence type="ECO:0008006" key="4">
    <source>
        <dbReference type="Google" id="ProtNLM"/>
    </source>
</evidence>
<evidence type="ECO:0000313" key="2">
    <source>
        <dbReference type="EMBL" id="KAF6153750.1"/>
    </source>
</evidence>